<evidence type="ECO:0000256" key="2">
    <source>
        <dbReference type="ARBA" id="ARBA00010742"/>
    </source>
</evidence>
<gene>
    <name evidence="7" type="ORF">DC3_04100</name>
</gene>
<dbReference type="SMART" id="SM00062">
    <property type="entry name" value="PBPb"/>
    <property type="match status" value="1"/>
</dbReference>
<keyword evidence="8" id="KW-1185">Reference proteome</keyword>
<evidence type="ECO:0000256" key="4">
    <source>
        <dbReference type="ARBA" id="ARBA00022729"/>
    </source>
</evidence>
<dbReference type="RefSeq" id="WP_146881907.1">
    <property type="nucleotide sequence ID" value="NZ_BJXB01000001.1"/>
</dbReference>
<evidence type="ECO:0000256" key="3">
    <source>
        <dbReference type="ARBA" id="ARBA00022448"/>
    </source>
</evidence>
<feature type="signal peptide" evidence="5">
    <location>
        <begin position="1"/>
        <end position="30"/>
    </location>
</feature>
<dbReference type="InterPro" id="IPR001638">
    <property type="entry name" value="Solute-binding_3/MltF_N"/>
</dbReference>
<dbReference type="OrthoDB" id="286202at2"/>
<dbReference type="GO" id="GO:0042597">
    <property type="term" value="C:periplasmic space"/>
    <property type="evidence" value="ECO:0007669"/>
    <property type="project" value="UniProtKB-SubCell"/>
</dbReference>
<dbReference type="GO" id="GO:0016020">
    <property type="term" value="C:membrane"/>
    <property type="evidence" value="ECO:0007669"/>
    <property type="project" value="InterPro"/>
</dbReference>
<evidence type="ECO:0000313" key="7">
    <source>
        <dbReference type="EMBL" id="GEM44775.1"/>
    </source>
</evidence>
<evidence type="ECO:0000259" key="6">
    <source>
        <dbReference type="SMART" id="SM00062"/>
    </source>
</evidence>
<reference evidence="7 8" key="1">
    <citation type="submission" date="2019-07" db="EMBL/GenBank/DDBJ databases">
        <title>Whole genome shotgun sequence of Deinococcus cellulosilyticus NBRC 106333.</title>
        <authorList>
            <person name="Hosoyama A."/>
            <person name="Uohara A."/>
            <person name="Ohji S."/>
            <person name="Ichikawa N."/>
        </authorList>
    </citation>
    <scope>NUCLEOTIDE SEQUENCE [LARGE SCALE GENOMIC DNA]</scope>
    <source>
        <strain evidence="7 8">NBRC 106333</strain>
    </source>
</reference>
<dbReference type="SUPFAM" id="SSF53850">
    <property type="entry name" value="Periplasmic binding protein-like II"/>
    <property type="match status" value="1"/>
</dbReference>
<evidence type="ECO:0000256" key="5">
    <source>
        <dbReference type="SAM" id="SignalP"/>
    </source>
</evidence>
<dbReference type="AlphaFoldDB" id="A0A511MW19"/>
<name>A0A511MW19_DEIC1</name>
<feature type="chain" id="PRO_5021884545" evidence="5">
    <location>
        <begin position="31"/>
        <end position="330"/>
    </location>
</feature>
<comment type="caution">
    <text evidence="7">The sequence shown here is derived from an EMBL/GenBank/DDBJ whole genome shotgun (WGS) entry which is preliminary data.</text>
</comment>
<dbReference type="GO" id="GO:0042626">
    <property type="term" value="F:ATPase-coupled transmembrane transporter activity"/>
    <property type="evidence" value="ECO:0007669"/>
    <property type="project" value="InterPro"/>
</dbReference>
<dbReference type="CDD" id="cd13563">
    <property type="entry name" value="PBP2_SsuA_like_6"/>
    <property type="match status" value="1"/>
</dbReference>
<keyword evidence="3" id="KW-0813">Transport</keyword>
<feature type="domain" description="Solute-binding protein family 3/N-terminal" evidence="6">
    <location>
        <begin position="31"/>
        <end position="245"/>
    </location>
</feature>
<sequence>MTSKHLKPKKHLLMAPLLLMGSVLLQQAKAEVKVGVSDWPGWVAWYIAEEKGFFKKHGADVKLVWFPNYTDSISALSAGQLDANSQTWSDTLGPLAKGIKLKTVLVNDNSYGNDALMVSDKIKSFKDLKGKKIALEQYSVSHFVLVNALAKNKMKQSDVEIVNLSAGDAAAAFISGRVDAAVVWNPWISQIEKSGKGKPLFTSKDMPGMIADLLVAQEKSLKEKRKDFVGMAKAWYDTEKFIRENPAEASKIMAKVVGLKAEEYQVFIKGTRFFNEADNLKALGSTTDSKSLLKVGPSVLKFLTDNKLIEGKPSLKSGIDASIVKDAQKK</sequence>
<comment type="similarity">
    <text evidence="2">Belongs to the bacterial solute-binding protein SsuA/TauA family.</text>
</comment>
<organism evidence="7 8">
    <name type="scientific">Deinococcus cellulosilyticus (strain DSM 18568 / NBRC 106333 / KACC 11606 / 5516J-15)</name>
    <dbReference type="NCBI Taxonomy" id="1223518"/>
    <lineage>
        <taxon>Bacteria</taxon>
        <taxon>Thermotogati</taxon>
        <taxon>Deinococcota</taxon>
        <taxon>Deinococci</taxon>
        <taxon>Deinococcales</taxon>
        <taxon>Deinococcaceae</taxon>
        <taxon>Deinococcus</taxon>
    </lineage>
</organism>
<dbReference type="PANTHER" id="PTHR30024">
    <property type="entry name" value="ALIPHATIC SULFONATES-BINDING PROTEIN-RELATED"/>
    <property type="match status" value="1"/>
</dbReference>
<dbReference type="Pfam" id="PF09084">
    <property type="entry name" value="NMT1"/>
    <property type="match status" value="1"/>
</dbReference>
<protein>
    <submittedName>
        <fullName evidence="7">Sulfonate ABC transporter substrate-binding protein</fullName>
    </submittedName>
</protein>
<dbReference type="InterPro" id="IPR010067">
    <property type="entry name" value="ABC_SsuA_sub-bd"/>
</dbReference>
<dbReference type="NCBIfam" id="TIGR01728">
    <property type="entry name" value="SsuA_fam"/>
    <property type="match status" value="1"/>
</dbReference>
<keyword evidence="4 5" id="KW-0732">Signal</keyword>
<evidence type="ECO:0000313" key="8">
    <source>
        <dbReference type="Proteomes" id="UP000321306"/>
    </source>
</evidence>
<dbReference type="Proteomes" id="UP000321306">
    <property type="component" value="Unassembled WGS sequence"/>
</dbReference>
<dbReference type="InterPro" id="IPR015168">
    <property type="entry name" value="SsuA/THI5"/>
</dbReference>
<accession>A0A511MW19</accession>
<dbReference type="EMBL" id="BJXB01000001">
    <property type="protein sequence ID" value="GEM44775.1"/>
    <property type="molecule type" value="Genomic_DNA"/>
</dbReference>
<proteinExistence type="inferred from homology"/>
<dbReference type="PANTHER" id="PTHR30024:SF47">
    <property type="entry name" value="TAURINE-BINDING PERIPLASMIC PROTEIN"/>
    <property type="match status" value="1"/>
</dbReference>
<evidence type="ECO:0000256" key="1">
    <source>
        <dbReference type="ARBA" id="ARBA00004418"/>
    </source>
</evidence>
<comment type="subcellular location">
    <subcellularLocation>
        <location evidence="1">Periplasm</location>
    </subcellularLocation>
</comment>
<dbReference type="Gene3D" id="3.40.190.10">
    <property type="entry name" value="Periplasmic binding protein-like II"/>
    <property type="match status" value="2"/>
</dbReference>